<keyword evidence="2" id="KW-1185">Reference proteome</keyword>
<name>A0A2H3JBT7_WOLCO</name>
<dbReference type="Proteomes" id="UP000218811">
    <property type="component" value="Unassembled WGS sequence"/>
</dbReference>
<protein>
    <submittedName>
        <fullName evidence="1">Uncharacterized protein</fullName>
    </submittedName>
</protein>
<evidence type="ECO:0000313" key="1">
    <source>
        <dbReference type="EMBL" id="PCH39045.1"/>
    </source>
</evidence>
<evidence type="ECO:0000313" key="2">
    <source>
        <dbReference type="Proteomes" id="UP000218811"/>
    </source>
</evidence>
<gene>
    <name evidence="1" type="ORF">WOLCODRAFT_146837</name>
</gene>
<dbReference type="AlphaFoldDB" id="A0A2H3JBT7"/>
<sequence>MTRFQNRDGVINALDEWTLLTTSDAAEWVFNEDLREWVIVIWVYGAQSANTASSYGPTNPCLHRIGALPQQRAVVAQAGAIPDFWYNHASGSQHVSKLYIVRHSITRKAADVHLGGAAQVQSCASKDPEDYSTAGYIMTVIAGRYAGTRRCLNRTLGLSIPQGPTIDVPAR</sequence>
<reference evidence="1 2" key="1">
    <citation type="journal article" date="2012" name="Science">
        <title>The Paleozoic origin of enzymatic lignin decomposition reconstructed from 31 fungal genomes.</title>
        <authorList>
            <person name="Floudas D."/>
            <person name="Binder M."/>
            <person name="Riley R."/>
            <person name="Barry K."/>
            <person name="Blanchette R.A."/>
            <person name="Henrissat B."/>
            <person name="Martinez A.T."/>
            <person name="Otillar R."/>
            <person name="Spatafora J.W."/>
            <person name="Yadav J.S."/>
            <person name="Aerts A."/>
            <person name="Benoit I."/>
            <person name="Boyd A."/>
            <person name="Carlson A."/>
            <person name="Copeland A."/>
            <person name="Coutinho P.M."/>
            <person name="de Vries R.P."/>
            <person name="Ferreira P."/>
            <person name="Findley K."/>
            <person name="Foster B."/>
            <person name="Gaskell J."/>
            <person name="Glotzer D."/>
            <person name="Gorecki P."/>
            <person name="Heitman J."/>
            <person name="Hesse C."/>
            <person name="Hori C."/>
            <person name="Igarashi K."/>
            <person name="Jurgens J.A."/>
            <person name="Kallen N."/>
            <person name="Kersten P."/>
            <person name="Kohler A."/>
            <person name="Kuees U."/>
            <person name="Kumar T.K.A."/>
            <person name="Kuo A."/>
            <person name="LaButti K."/>
            <person name="Larrondo L.F."/>
            <person name="Lindquist E."/>
            <person name="Ling A."/>
            <person name="Lombard V."/>
            <person name="Lucas S."/>
            <person name="Lundell T."/>
            <person name="Martin R."/>
            <person name="McLaughlin D.J."/>
            <person name="Morgenstern I."/>
            <person name="Morin E."/>
            <person name="Murat C."/>
            <person name="Nagy L.G."/>
            <person name="Nolan M."/>
            <person name="Ohm R.A."/>
            <person name="Patyshakuliyeva A."/>
            <person name="Rokas A."/>
            <person name="Ruiz-Duenas F.J."/>
            <person name="Sabat G."/>
            <person name="Salamov A."/>
            <person name="Samejima M."/>
            <person name="Schmutz J."/>
            <person name="Slot J.C."/>
            <person name="St John F."/>
            <person name="Stenlid J."/>
            <person name="Sun H."/>
            <person name="Sun S."/>
            <person name="Syed K."/>
            <person name="Tsang A."/>
            <person name="Wiebenga A."/>
            <person name="Young D."/>
            <person name="Pisabarro A."/>
            <person name="Eastwood D.C."/>
            <person name="Martin F."/>
            <person name="Cullen D."/>
            <person name="Grigoriev I.V."/>
            <person name="Hibbett D.S."/>
        </authorList>
    </citation>
    <scope>NUCLEOTIDE SEQUENCE [LARGE SCALE GENOMIC DNA]</scope>
    <source>
        <strain evidence="1 2">MD-104</strain>
    </source>
</reference>
<dbReference type="EMBL" id="KB467954">
    <property type="protein sequence ID" value="PCH39045.1"/>
    <property type="molecule type" value="Genomic_DNA"/>
</dbReference>
<accession>A0A2H3JBT7</accession>
<proteinExistence type="predicted"/>
<organism evidence="1 2">
    <name type="scientific">Wolfiporia cocos (strain MD-104)</name>
    <name type="common">Brown rot fungus</name>
    <dbReference type="NCBI Taxonomy" id="742152"/>
    <lineage>
        <taxon>Eukaryota</taxon>
        <taxon>Fungi</taxon>
        <taxon>Dikarya</taxon>
        <taxon>Basidiomycota</taxon>
        <taxon>Agaricomycotina</taxon>
        <taxon>Agaricomycetes</taxon>
        <taxon>Polyporales</taxon>
        <taxon>Phaeolaceae</taxon>
        <taxon>Wolfiporia</taxon>
    </lineage>
</organism>